<comment type="caution">
    <text evidence="2">The sequence shown here is derived from an EMBL/GenBank/DDBJ whole genome shotgun (WGS) entry which is preliminary data.</text>
</comment>
<evidence type="ECO:0000313" key="3">
    <source>
        <dbReference type="Proteomes" id="UP000784294"/>
    </source>
</evidence>
<dbReference type="AlphaFoldDB" id="A0A448X195"/>
<feature type="compositionally biased region" description="Low complexity" evidence="1">
    <location>
        <begin position="53"/>
        <end position="89"/>
    </location>
</feature>
<reference evidence="2" key="1">
    <citation type="submission" date="2018-11" db="EMBL/GenBank/DDBJ databases">
        <authorList>
            <consortium name="Pathogen Informatics"/>
        </authorList>
    </citation>
    <scope>NUCLEOTIDE SEQUENCE</scope>
</reference>
<name>A0A448X195_9PLAT</name>
<evidence type="ECO:0000313" key="2">
    <source>
        <dbReference type="EMBL" id="VEL25288.1"/>
    </source>
</evidence>
<evidence type="ECO:0000256" key="1">
    <source>
        <dbReference type="SAM" id="MobiDB-lite"/>
    </source>
</evidence>
<dbReference type="EMBL" id="CAAALY010072812">
    <property type="protein sequence ID" value="VEL25288.1"/>
    <property type="molecule type" value="Genomic_DNA"/>
</dbReference>
<feature type="region of interest" description="Disordered" evidence="1">
    <location>
        <begin position="1"/>
        <end position="106"/>
    </location>
</feature>
<organism evidence="2 3">
    <name type="scientific">Protopolystoma xenopodis</name>
    <dbReference type="NCBI Taxonomy" id="117903"/>
    <lineage>
        <taxon>Eukaryota</taxon>
        <taxon>Metazoa</taxon>
        <taxon>Spiralia</taxon>
        <taxon>Lophotrochozoa</taxon>
        <taxon>Platyhelminthes</taxon>
        <taxon>Monogenea</taxon>
        <taxon>Polyopisthocotylea</taxon>
        <taxon>Polystomatidea</taxon>
        <taxon>Polystomatidae</taxon>
        <taxon>Protopolystoma</taxon>
    </lineage>
</organism>
<keyword evidence="3" id="KW-1185">Reference proteome</keyword>
<dbReference type="Proteomes" id="UP000784294">
    <property type="component" value="Unassembled WGS sequence"/>
</dbReference>
<gene>
    <name evidence="2" type="ORF">PXEA_LOCUS18728</name>
</gene>
<sequence length="164" mass="17706">MRSVDLRSIASGSGGLLGNLRDEETRSLTSRVGLTVQPTPRGLAATLPAASSRCPRPRQQNPPRQHVLSSQRQQQQQQQQHIQAGQMSSAVSMQPSSGHDAGEASELADEWQAIRGSSSMFAGSGEWLQRGHLLFVGMTTRVRPWQRVLGPSRSEAAAVATVIK</sequence>
<accession>A0A448X195</accession>
<protein>
    <submittedName>
        <fullName evidence="2">Uncharacterized protein</fullName>
    </submittedName>
</protein>
<proteinExistence type="predicted"/>
<feature type="compositionally biased region" description="Polar residues" evidence="1">
    <location>
        <begin position="27"/>
        <end position="38"/>
    </location>
</feature>